<comment type="caution">
    <text evidence="2">The sequence shown here is derived from an EMBL/GenBank/DDBJ whole genome shotgun (WGS) entry which is preliminary data.</text>
</comment>
<feature type="signal peptide" evidence="1">
    <location>
        <begin position="1"/>
        <end position="21"/>
    </location>
</feature>
<proteinExistence type="predicted"/>
<dbReference type="Pfam" id="PF11751">
    <property type="entry name" value="PorP_SprF"/>
    <property type="match status" value="1"/>
</dbReference>
<name>A0A419WAK6_9BACT</name>
<keyword evidence="3" id="KW-1185">Reference proteome</keyword>
<dbReference type="NCBIfam" id="TIGR03519">
    <property type="entry name" value="T9SS_PorP_fam"/>
    <property type="match status" value="1"/>
</dbReference>
<protein>
    <submittedName>
        <fullName evidence="2">Type IX secretion system PorP/SprF family membrane protein</fullName>
    </submittedName>
</protein>
<dbReference type="RefSeq" id="WP_120273698.1">
    <property type="nucleotide sequence ID" value="NZ_RAPN01000001.1"/>
</dbReference>
<feature type="chain" id="PRO_5019228495" evidence="1">
    <location>
        <begin position="22"/>
        <end position="311"/>
    </location>
</feature>
<accession>A0A419WAK6</accession>
<organism evidence="2 3">
    <name type="scientific">Mangrovibacterium diazotrophicum</name>
    <dbReference type="NCBI Taxonomy" id="1261403"/>
    <lineage>
        <taxon>Bacteria</taxon>
        <taxon>Pseudomonadati</taxon>
        <taxon>Bacteroidota</taxon>
        <taxon>Bacteroidia</taxon>
        <taxon>Marinilabiliales</taxon>
        <taxon>Prolixibacteraceae</taxon>
        <taxon>Mangrovibacterium</taxon>
    </lineage>
</organism>
<sequence length="311" mass="35510">MKKILLLSVGLLFLTIQSVFAQTELGMTSHWYNRANYNPASIARAGFIYFFSNYRNQWTGIDGAPEIYNLNASGFYEEYHSAFGISMLRDDIGLTTALNPTLQYAYQLKLDRDLFLSLGLAVGVYTRSVNTSAYEAVIIDDPALDYTSERYSSPDASLGFELQAEYFIVGASTTHLFALWKSDDELLISNHRYFYAYYKNTEKEAYNLTAGIQLSNRSNLTVVEGTGIIRFKRPTGLVKGPTELFDLGATYRTSNELTLLCGINISRNIRIGYTYDFNLGSELKSNPSHEFLIEYRIPLRRYRNTDFIWYN</sequence>
<keyword evidence="1" id="KW-0732">Signal</keyword>
<dbReference type="AlphaFoldDB" id="A0A419WAK6"/>
<evidence type="ECO:0000313" key="2">
    <source>
        <dbReference type="EMBL" id="RKD92498.1"/>
    </source>
</evidence>
<reference evidence="2 3" key="1">
    <citation type="submission" date="2018-09" db="EMBL/GenBank/DDBJ databases">
        <title>Genomic Encyclopedia of Archaeal and Bacterial Type Strains, Phase II (KMG-II): from individual species to whole genera.</title>
        <authorList>
            <person name="Goeker M."/>
        </authorList>
    </citation>
    <scope>NUCLEOTIDE SEQUENCE [LARGE SCALE GENOMIC DNA]</scope>
    <source>
        <strain evidence="2 3">DSM 27148</strain>
    </source>
</reference>
<gene>
    <name evidence="2" type="ORF">BC643_2871</name>
</gene>
<dbReference type="OrthoDB" id="1320396at2"/>
<dbReference type="EMBL" id="RAPN01000001">
    <property type="protein sequence ID" value="RKD92498.1"/>
    <property type="molecule type" value="Genomic_DNA"/>
</dbReference>
<dbReference type="Proteomes" id="UP000283387">
    <property type="component" value="Unassembled WGS sequence"/>
</dbReference>
<dbReference type="InterPro" id="IPR019861">
    <property type="entry name" value="PorP/SprF_Bacteroidetes"/>
</dbReference>
<evidence type="ECO:0000256" key="1">
    <source>
        <dbReference type="SAM" id="SignalP"/>
    </source>
</evidence>
<evidence type="ECO:0000313" key="3">
    <source>
        <dbReference type="Proteomes" id="UP000283387"/>
    </source>
</evidence>